<dbReference type="RefSeq" id="WP_380621271.1">
    <property type="nucleotide sequence ID" value="NZ_JBHSDK010000015.1"/>
</dbReference>
<gene>
    <name evidence="1" type="ORF">ACFPET_12010</name>
</gene>
<reference evidence="2" key="1">
    <citation type="journal article" date="2019" name="Int. J. Syst. Evol. Microbiol.">
        <title>The Global Catalogue of Microorganisms (GCM) 10K type strain sequencing project: providing services to taxonomists for standard genome sequencing and annotation.</title>
        <authorList>
            <consortium name="The Broad Institute Genomics Platform"/>
            <consortium name="The Broad Institute Genome Sequencing Center for Infectious Disease"/>
            <person name="Wu L."/>
            <person name="Ma J."/>
        </authorList>
    </citation>
    <scope>NUCLEOTIDE SEQUENCE [LARGE SCALE GENOMIC DNA]</scope>
    <source>
        <strain evidence="2">IBRC-M 10908</strain>
    </source>
</reference>
<sequence>MEIKIGVQYAPRELVIDVKEKADDLAATIDKALADGGLLRLADKNGRQVIVPVDKLAYVEVEGREARQVGFAVE</sequence>
<evidence type="ECO:0000313" key="2">
    <source>
        <dbReference type="Proteomes" id="UP001595823"/>
    </source>
</evidence>
<evidence type="ECO:0000313" key="1">
    <source>
        <dbReference type="EMBL" id="MFC4335928.1"/>
    </source>
</evidence>
<dbReference type="InterPro" id="IPR021456">
    <property type="entry name" value="DUF3107"/>
</dbReference>
<accession>A0ABV8TZT3</accession>
<comment type="caution">
    <text evidence="1">The sequence shown here is derived from an EMBL/GenBank/DDBJ whole genome shotgun (WGS) entry which is preliminary data.</text>
</comment>
<name>A0ABV8TZT3_9ACTN</name>
<protein>
    <submittedName>
        <fullName evidence="1">DUF3107 domain-containing protein</fullName>
    </submittedName>
</protein>
<dbReference type="Pfam" id="PF11305">
    <property type="entry name" value="DUF3107"/>
    <property type="match status" value="1"/>
</dbReference>
<organism evidence="1 2">
    <name type="scientific">Salininema proteolyticum</name>
    <dbReference type="NCBI Taxonomy" id="1607685"/>
    <lineage>
        <taxon>Bacteria</taxon>
        <taxon>Bacillati</taxon>
        <taxon>Actinomycetota</taxon>
        <taxon>Actinomycetes</taxon>
        <taxon>Glycomycetales</taxon>
        <taxon>Glycomycetaceae</taxon>
        <taxon>Salininema</taxon>
    </lineage>
</organism>
<dbReference type="Proteomes" id="UP001595823">
    <property type="component" value="Unassembled WGS sequence"/>
</dbReference>
<proteinExistence type="predicted"/>
<keyword evidence="2" id="KW-1185">Reference proteome</keyword>
<dbReference type="EMBL" id="JBHSDK010000015">
    <property type="protein sequence ID" value="MFC4335928.1"/>
    <property type="molecule type" value="Genomic_DNA"/>
</dbReference>